<dbReference type="EMBL" id="CM001221">
    <property type="protein sequence ID" value="KEH28052.1"/>
    <property type="molecule type" value="Genomic_DNA"/>
</dbReference>
<evidence type="ECO:0000313" key="4">
    <source>
        <dbReference type="Proteomes" id="UP000002051"/>
    </source>
</evidence>
<evidence type="ECO:0000313" key="2">
    <source>
        <dbReference type="EMBL" id="KEH28052.1"/>
    </source>
</evidence>
<gene>
    <name evidence="1" type="ordered locus">MTR_5g060840</name>
    <name evidence="2" type="ordered locus">MTR_5g460950</name>
</gene>
<organism evidence="1 4">
    <name type="scientific">Medicago truncatula</name>
    <name type="common">Barrel medic</name>
    <name type="synonym">Medicago tribuloides</name>
    <dbReference type="NCBI Taxonomy" id="3880"/>
    <lineage>
        <taxon>Eukaryota</taxon>
        <taxon>Viridiplantae</taxon>
        <taxon>Streptophyta</taxon>
        <taxon>Embryophyta</taxon>
        <taxon>Tracheophyta</taxon>
        <taxon>Spermatophyta</taxon>
        <taxon>Magnoliopsida</taxon>
        <taxon>eudicotyledons</taxon>
        <taxon>Gunneridae</taxon>
        <taxon>Pentapetalae</taxon>
        <taxon>rosids</taxon>
        <taxon>fabids</taxon>
        <taxon>Fabales</taxon>
        <taxon>Fabaceae</taxon>
        <taxon>Papilionoideae</taxon>
        <taxon>50 kb inversion clade</taxon>
        <taxon>NPAAA clade</taxon>
        <taxon>Hologalegina</taxon>
        <taxon>IRL clade</taxon>
        <taxon>Trifolieae</taxon>
        <taxon>Medicago</taxon>
    </lineage>
</organism>
<name>G7K924_MEDTR</name>
<dbReference type="Proteomes" id="UP000002051">
    <property type="component" value="Chromosome 5"/>
</dbReference>
<evidence type="ECO:0000313" key="1">
    <source>
        <dbReference type="EMBL" id="AES97846.2"/>
    </source>
</evidence>
<dbReference type="HOGENOM" id="CLU_1117143_0_0_1"/>
<accession>A0A0C3XLG0</accession>
<keyword evidence="4" id="KW-1185">Reference proteome</keyword>
<dbReference type="PaxDb" id="3880-AES97846"/>
<dbReference type="AlphaFoldDB" id="G7K924"/>
<reference evidence="1 4" key="1">
    <citation type="journal article" date="2011" name="Nature">
        <title>The Medicago genome provides insight into the evolution of rhizobial symbioses.</title>
        <authorList>
            <person name="Young N.D."/>
            <person name="Debelle F."/>
            <person name="Oldroyd G.E."/>
            <person name="Geurts R."/>
            <person name="Cannon S.B."/>
            <person name="Udvardi M.K."/>
            <person name="Benedito V.A."/>
            <person name="Mayer K.F."/>
            <person name="Gouzy J."/>
            <person name="Schoof H."/>
            <person name="Van de Peer Y."/>
            <person name="Proost S."/>
            <person name="Cook D.R."/>
            <person name="Meyers B.C."/>
            <person name="Spannagl M."/>
            <person name="Cheung F."/>
            <person name="De Mita S."/>
            <person name="Krishnakumar V."/>
            <person name="Gundlach H."/>
            <person name="Zhou S."/>
            <person name="Mudge J."/>
            <person name="Bharti A.K."/>
            <person name="Murray J.D."/>
            <person name="Naoumkina M.A."/>
            <person name="Rosen B."/>
            <person name="Silverstein K.A."/>
            <person name="Tang H."/>
            <person name="Rombauts S."/>
            <person name="Zhao P.X."/>
            <person name="Zhou P."/>
            <person name="Barbe V."/>
            <person name="Bardou P."/>
            <person name="Bechner M."/>
            <person name="Bellec A."/>
            <person name="Berger A."/>
            <person name="Berges H."/>
            <person name="Bidwell S."/>
            <person name="Bisseling T."/>
            <person name="Choisne N."/>
            <person name="Couloux A."/>
            <person name="Denny R."/>
            <person name="Deshpande S."/>
            <person name="Dai X."/>
            <person name="Doyle J.J."/>
            <person name="Dudez A.M."/>
            <person name="Farmer A.D."/>
            <person name="Fouteau S."/>
            <person name="Franken C."/>
            <person name="Gibelin C."/>
            <person name="Gish J."/>
            <person name="Goldstein S."/>
            <person name="Gonzalez A.J."/>
            <person name="Green P.J."/>
            <person name="Hallab A."/>
            <person name="Hartog M."/>
            <person name="Hua A."/>
            <person name="Humphray S.J."/>
            <person name="Jeong D.H."/>
            <person name="Jing Y."/>
            <person name="Jocker A."/>
            <person name="Kenton S.M."/>
            <person name="Kim D.J."/>
            <person name="Klee K."/>
            <person name="Lai H."/>
            <person name="Lang C."/>
            <person name="Lin S."/>
            <person name="Macmil S.L."/>
            <person name="Magdelenat G."/>
            <person name="Matthews L."/>
            <person name="McCorrison J."/>
            <person name="Monaghan E.L."/>
            <person name="Mun J.H."/>
            <person name="Najar F.Z."/>
            <person name="Nicholson C."/>
            <person name="Noirot C."/>
            <person name="O'Bleness M."/>
            <person name="Paule C.R."/>
            <person name="Poulain J."/>
            <person name="Prion F."/>
            <person name="Qin B."/>
            <person name="Qu C."/>
            <person name="Retzel E.F."/>
            <person name="Riddle C."/>
            <person name="Sallet E."/>
            <person name="Samain S."/>
            <person name="Samson N."/>
            <person name="Sanders I."/>
            <person name="Saurat O."/>
            <person name="Scarpelli C."/>
            <person name="Schiex T."/>
            <person name="Segurens B."/>
            <person name="Severin A.J."/>
            <person name="Sherrier D.J."/>
            <person name="Shi R."/>
            <person name="Sims S."/>
            <person name="Singer S.R."/>
            <person name="Sinharoy S."/>
            <person name="Sterck L."/>
            <person name="Viollet A."/>
            <person name="Wang B.B."/>
            <person name="Wang K."/>
            <person name="Wang M."/>
            <person name="Wang X."/>
            <person name="Warfsmann J."/>
            <person name="Weissenbach J."/>
            <person name="White D.D."/>
            <person name="White J.D."/>
            <person name="Wiley G.B."/>
            <person name="Wincker P."/>
            <person name="Xing Y."/>
            <person name="Yang L."/>
            <person name="Yao Z."/>
            <person name="Ying F."/>
            <person name="Zhai J."/>
            <person name="Zhou L."/>
            <person name="Zuber A."/>
            <person name="Denarie J."/>
            <person name="Dixon R.A."/>
            <person name="May G.D."/>
            <person name="Schwartz D.C."/>
            <person name="Rogers J."/>
            <person name="Quetier F."/>
            <person name="Town C.D."/>
            <person name="Roe B.A."/>
        </authorList>
    </citation>
    <scope>NUCLEOTIDE SEQUENCE [LARGE SCALE GENOMIC DNA]</scope>
    <source>
        <strain evidence="1">A17</strain>
        <strain evidence="3 4">cv. Jemalong A17</strain>
    </source>
</reference>
<sequence>MSSLGRGYYVLSFATYGDLREVWALGMVNLKLGVMRIFEWKKNLMVIQNVRHEYWMERTLYEIAWAIGTPLLIDNVTKNRLFGHYALVFVDLDLSRTGSSVDTIEVVQEIHTHKEDTSFHFALANVLDEIMRPCFDIVAQLQRTILEHVTPLEKEMIVERSNTFASPVSSTSGTQIVKVNTGDICPTFHKDLDLLKQVLEQKDENNSPFKPIISRHTIPVPRVILIPHLNEVIFLDWTWSKLFRDPNGL</sequence>
<reference evidence="1 4" key="2">
    <citation type="journal article" date="2014" name="BMC Genomics">
        <title>An improved genome release (version Mt4.0) for the model legume Medicago truncatula.</title>
        <authorList>
            <person name="Tang H."/>
            <person name="Krishnakumar V."/>
            <person name="Bidwell S."/>
            <person name="Rosen B."/>
            <person name="Chan A."/>
            <person name="Zhou S."/>
            <person name="Gentzbittel L."/>
            <person name="Childs K.L."/>
            <person name="Yandell M."/>
            <person name="Gundlach H."/>
            <person name="Mayer K.F."/>
            <person name="Schwartz D.C."/>
            <person name="Town C.D."/>
        </authorList>
    </citation>
    <scope>GENOME REANNOTATION</scope>
    <source>
        <strain evidence="2">A17</strain>
        <strain evidence="3 4">cv. Jemalong A17</strain>
    </source>
</reference>
<dbReference type="PANTHER" id="PTHR31286">
    <property type="entry name" value="GLYCINE-RICH CELL WALL STRUCTURAL PROTEIN 1.8-LIKE"/>
    <property type="match status" value="1"/>
</dbReference>
<dbReference type="EnsemblPlants" id="AES97846">
    <property type="protein sequence ID" value="AES97846"/>
    <property type="gene ID" value="MTR_5g060840"/>
</dbReference>
<evidence type="ECO:0000313" key="3">
    <source>
        <dbReference type="EnsemblPlants" id="AES97846"/>
    </source>
</evidence>
<dbReference type="InterPro" id="IPR040256">
    <property type="entry name" value="At4g02000-like"/>
</dbReference>
<accession>G7K924</accession>
<dbReference type="PANTHER" id="PTHR31286:SF60">
    <property type="entry name" value="PROTEIN, PUTATIVE-RELATED"/>
    <property type="match status" value="1"/>
</dbReference>
<protein>
    <submittedName>
        <fullName evidence="1 3">Uncharacterized protein</fullName>
    </submittedName>
</protein>
<proteinExistence type="predicted"/>
<dbReference type="EnsemblPlants" id="KEH28052">
    <property type="protein sequence ID" value="KEH28052"/>
    <property type="gene ID" value="MTR_5g460950"/>
</dbReference>
<reference evidence="3" key="3">
    <citation type="submission" date="2015-04" db="UniProtKB">
        <authorList>
            <consortium name="EnsemblPlants"/>
        </authorList>
    </citation>
    <scope>IDENTIFICATION</scope>
    <source>
        <strain evidence="3">cv. Jemalong A17</strain>
    </source>
</reference>
<dbReference type="EMBL" id="CM001221">
    <property type="protein sequence ID" value="AES97846.2"/>
    <property type="molecule type" value="Genomic_DNA"/>
</dbReference>